<evidence type="ECO:0000313" key="1">
    <source>
        <dbReference type="EMBL" id="GAH68715.1"/>
    </source>
</evidence>
<accession>X1IHI5</accession>
<proteinExistence type="predicted"/>
<protein>
    <submittedName>
        <fullName evidence="1">Uncharacterized protein</fullName>
    </submittedName>
</protein>
<reference evidence="1" key="1">
    <citation type="journal article" date="2014" name="Front. Microbiol.">
        <title>High frequency of phylogenetically diverse reductive dehalogenase-homologous genes in deep subseafloor sedimentary metagenomes.</title>
        <authorList>
            <person name="Kawai M."/>
            <person name="Futagami T."/>
            <person name="Toyoda A."/>
            <person name="Takaki Y."/>
            <person name="Nishi S."/>
            <person name="Hori S."/>
            <person name="Arai W."/>
            <person name="Tsubouchi T."/>
            <person name="Morono Y."/>
            <person name="Uchiyama I."/>
            <person name="Ito T."/>
            <person name="Fujiyama A."/>
            <person name="Inagaki F."/>
            <person name="Takami H."/>
        </authorList>
    </citation>
    <scope>NUCLEOTIDE SEQUENCE</scope>
    <source>
        <strain evidence="1">Expedition CK06-06</strain>
    </source>
</reference>
<gene>
    <name evidence="1" type="ORF">S03H2_43234</name>
</gene>
<dbReference type="AlphaFoldDB" id="X1IHI5"/>
<sequence>MNGIGKADLQKVLQAVFGAGADIDAANPLIISEPVILEMAPFNALYLPLTETANAGATTTVDHYPDEDRAWYVSKIYITTNTNTTAKLKIKCDNDGVLGDVEATVPVATTALEIDLKAEYGMPLRVVQLTAEYVNAGVADEDQALIIKGAEVIERW</sequence>
<name>X1IHI5_9ZZZZ</name>
<dbReference type="EMBL" id="BARU01026948">
    <property type="protein sequence ID" value="GAH68715.1"/>
    <property type="molecule type" value="Genomic_DNA"/>
</dbReference>
<comment type="caution">
    <text evidence="1">The sequence shown here is derived from an EMBL/GenBank/DDBJ whole genome shotgun (WGS) entry which is preliminary data.</text>
</comment>
<organism evidence="1">
    <name type="scientific">marine sediment metagenome</name>
    <dbReference type="NCBI Taxonomy" id="412755"/>
    <lineage>
        <taxon>unclassified sequences</taxon>
        <taxon>metagenomes</taxon>
        <taxon>ecological metagenomes</taxon>
    </lineage>
</organism>